<dbReference type="FunFam" id="3.40.50.300:FF:000154">
    <property type="entry name" value="Vesicle-fusing ATPase 1"/>
    <property type="match status" value="1"/>
</dbReference>
<gene>
    <name evidence="8" type="ORF">TPC1_13218</name>
</gene>
<evidence type="ECO:0000256" key="3">
    <source>
        <dbReference type="ARBA" id="ARBA00022741"/>
    </source>
</evidence>
<dbReference type="SMART" id="SM00382">
    <property type="entry name" value="AAA"/>
    <property type="match status" value="2"/>
</dbReference>
<keyword evidence="6" id="KW-0479">Metal-binding</keyword>
<dbReference type="GO" id="GO:0005524">
    <property type="term" value="F:ATP binding"/>
    <property type="evidence" value="ECO:0007669"/>
    <property type="project" value="UniProtKB-UniRule"/>
</dbReference>
<keyword evidence="5 6" id="KW-0653">Protein transport</keyword>
<dbReference type="GO" id="GO:0016887">
    <property type="term" value="F:ATP hydrolysis activity"/>
    <property type="evidence" value="ECO:0007669"/>
    <property type="project" value="InterPro"/>
</dbReference>
<dbReference type="InterPro" id="IPR027417">
    <property type="entry name" value="P-loop_NTPase"/>
</dbReference>
<dbReference type="InterPro" id="IPR003593">
    <property type="entry name" value="AAA+_ATPase"/>
</dbReference>
<dbReference type="Gene3D" id="3.40.50.300">
    <property type="entry name" value="P-loop containing nucleotide triphosphate hydrolases"/>
    <property type="match status" value="2"/>
</dbReference>
<dbReference type="GO" id="GO:0005795">
    <property type="term" value="C:Golgi stack"/>
    <property type="evidence" value="ECO:0007669"/>
    <property type="project" value="TreeGrafter"/>
</dbReference>
<comment type="cofactor">
    <cofactor evidence="6">
        <name>Mg(2+)</name>
        <dbReference type="ChEBI" id="CHEBI:18420"/>
    </cofactor>
    <text evidence="6">Binds 1 Mg(2+) ion per subunit.</text>
</comment>
<dbReference type="Pfam" id="PF00004">
    <property type="entry name" value="AAA"/>
    <property type="match status" value="2"/>
</dbReference>
<dbReference type="FunFam" id="1.10.8.60:FF:000115">
    <property type="entry name" value="N-ethylmaleimide-sensitive fusion protein, putative"/>
    <property type="match status" value="1"/>
</dbReference>
<evidence type="ECO:0000256" key="5">
    <source>
        <dbReference type="ARBA" id="ARBA00022927"/>
    </source>
</evidence>
<dbReference type="GO" id="GO:0043001">
    <property type="term" value="P:Golgi to plasma membrane protein transport"/>
    <property type="evidence" value="ECO:0007669"/>
    <property type="project" value="TreeGrafter"/>
</dbReference>
<dbReference type="Pfam" id="PF17862">
    <property type="entry name" value="AAA_lid_3"/>
    <property type="match status" value="1"/>
</dbReference>
<keyword evidence="2 6" id="KW-0813">Transport</keyword>
<name>A0A146KBN1_9EUKA</name>
<keyword evidence="6" id="KW-0931">ER-Golgi transport</keyword>
<keyword evidence="6" id="KW-0460">Magnesium</keyword>
<feature type="domain" description="AAA+ ATPase" evidence="7">
    <location>
        <begin position="265"/>
        <end position="412"/>
    </location>
</feature>
<dbReference type="GO" id="GO:0035494">
    <property type="term" value="P:SNARE complex disassembly"/>
    <property type="evidence" value="ECO:0007669"/>
    <property type="project" value="InterPro"/>
</dbReference>
<dbReference type="EC" id="3.6.4.6" evidence="6"/>
<keyword evidence="6" id="KW-0963">Cytoplasm</keyword>
<comment type="similarity">
    <text evidence="1 6">Belongs to the AAA ATPase family.</text>
</comment>
<evidence type="ECO:0000256" key="1">
    <source>
        <dbReference type="ARBA" id="ARBA00006914"/>
    </source>
</evidence>
<dbReference type="PANTHER" id="PTHR23078">
    <property type="entry name" value="VESICULAR-FUSION PROTEIN NSF"/>
    <property type="match status" value="1"/>
</dbReference>
<dbReference type="AlphaFoldDB" id="A0A146KBN1"/>
<organism evidence="8">
    <name type="scientific">Trepomonas sp. PC1</name>
    <dbReference type="NCBI Taxonomy" id="1076344"/>
    <lineage>
        <taxon>Eukaryota</taxon>
        <taxon>Metamonada</taxon>
        <taxon>Diplomonadida</taxon>
        <taxon>Hexamitidae</taxon>
        <taxon>Hexamitinae</taxon>
        <taxon>Trepomonas</taxon>
    </lineage>
</organism>
<comment type="function">
    <text evidence="6">Required for vesicle-mediated transport. Catalyzes the fusion of transport vesicles within the Golgi cisternae. Is also required for transport from the endoplasmic reticulum to the Golgi stack. Seems to function as a fusion protein required for the delivery of cargo proteins to all compartments of the Golgi stack independent of vesicle origin.</text>
</comment>
<dbReference type="EMBL" id="GDID01002384">
    <property type="protein sequence ID" value="JAP94222.1"/>
    <property type="molecule type" value="Transcribed_RNA"/>
</dbReference>
<comment type="catalytic activity">
    <reaction evidence="6">
        <text>ATP + H2O = ADP + phosphate + H(+)</text>
        <dbReference type="Rhea" id="RHEA:13065"/>
        <dbReference type="ChEBI" id="CHEBI:15377"/>
        <dbReference type="ChEBI" id="CHEBI:15378"/>
        <dbReference type="ChEBI" id="CHEBI:30616"/>
        <dbReference type="ChEBI" id="CHEBI:43474"/>
        <dbReference type="ChEBI" id="CHEBI:456216"/>
        <dbReference type="EC" id="3.6.4.6"/>
    </reaction>
</comment>
<protein>
    <recommendedName>
        <fullName evidence="6">Vesicle-fusing ATPase</fullName>
        <ecNumber evidence="6">3.6.4.6</ecNumber>
    </recommendedName>
</protein>
<dbReference type="InterPro" id="IPR003960">
    <property type="entry name" value="ATPase_AAA_CS"/>
</dbReference>
<dbReference type="PANTHER" id="PTHR23078:SF3">
    <property type="entry name" value="VESICLE-FUSING ATPASE"/>
    <property type="match status" value="1"/>
</dbReference>
<comment type="subcellular location">
    <subcellularLocation>
        <location evidence="6">Cytoplasm</location>
    </subcellularLocation>
</comment>
<evidence type="ECO:0000256" key="4">
    <source>
        <dbReference type="ARBA" id="ARBA00022840"/>
    </source>
</evidence>
<dbReference type="GO" id="GO:0046872">
    <property type="term" value="F:metal ion binding"/>
    <property type="evidence" value="ECO:0007669"/>
    <property type="project" value="UniProtKB-UniRule"/>
</dbReference>
<dbReference type="SUPFAM" id="SSF52540">
    <property type="entry name" value="P-loop containing nucleoside triphosphate hydrolases"/>
    <property type="match status" value="2"/>
</dbReference>
<dbReference type="PROSITE" id="PS00674">
    <property type="entry name" value="AAA"/>
    <property type="match status" value="1"/>
</dbReference>
<dbReference type="InterPro" id="IPR003959">
    <property type="entry name" value="ATPase_AAA_core"/>
</dbReference>
<evidence type="ECO:0000256" key="6">
    <source>
        <dbReference type="RuleBase" id="RU367045"/>
    </source>
</evidence>
<keyword evidence="3 6" id="KW-0547">Nucleotide-binding</keyword>
<sequence>LNPTKIKSVEQLKQNCGFIHQSVYDKFFEETQSKPLYIITNGVILMARPSTDCKSDEIMLNLQQRAQIRASTMNPLNVSAYLPSPSDYATERITFNMNPQKSYDKKLIDSDDFFRQTQSQFVNRPVREYIDKSQQPMLVIEYDKCLFEVTPKNMPDQKIITQTTMLCFSIPHPHSKNLNIAGTHIETAVLKESGLTKFISKVQESENQKLKRIEQNEDFDDEKIELDIEALGIGGCNEQFGEIFRRAFVPRLLPPAMIKLYGMKLVKGIILFGPPGTGKTLIARKIGEVLDAKNIKLVSGPEVLNQYVGGSEENVRKLFIEAEKEYELKGDDSDLHLIILDELDAICRQRGSRSDSTGTGDKVVNQLLAKMDGVQTINNVLIIGMTNRLDMLDSALLRPGRFEVQVEIHLPDRAGRLQIFRIHTSKLQKALQQDVDLKELADLTPNFSGAEIEGVVKAAMSFANTRMINPQAAVNGEAYELKELKLFRKDFIRGIKETNVQFGRCDEKTLQLVQQMGFLQSANHQPIIDDILNYINVIKNSSIRLGTILLHSYKHGTGKSSIAAEIAKQSGIEYVKFISAESLVLKSATEMERCNTIVDAFANGYKVQEALIIIDGIEEIIQYTQEGMRFSNQILTTLLPLLKRGDGRVIVIGTTSKLVGMESLDVAACFNKQIEVGGQQIENVMNVVQEWCQIKNITWKGGDLRSLQSLQRRECLTIKALLYSLEQAASGQNEVGVEEFEKFFSNTW</sequence>
<dbReference type="GO" id="GO:0006891">
    <property type="term" value="P:intra-Golgi vesicle-mediated transport"/>
    <property type="evidence" value="ECO:0007669"/>
    <property type="project" value="TreeGrafter"/>
</dbReference>
<dbReference type="InterPro" id="IPR039812">
    <property type="entry name" value="Vesicle-fus_ATPase"/>
</dbReference>
<keyword evidence="4 6" id="KW-0067">ATP-binding</keyword>
<evidence type="ECO:0000259" key="7">
    <source>
        <dbReference type="SMART" id="SM00382"/>
    </source>
</evidence>
<dbReference type="FunFam" id="3.40.50.300:FF:000166">
    <property type="entry name" value="vesicle-fusing ATPase isoform X1"/>
    <property type="match status" value="1"/>
</dbReference>
<proteinExistence type="inferred from homology"/>
<evidence type="ECO:0000313" key="8">
    <source>
        <dbReference type="EMBL" id="JAP94222.1"/>
    </source>
</evidence>
<dbReference type="InterPro" id="IPR041569">
    <property type="entry name" value="AAA_lid_3"/>
</dbReference>
<dbReference type="Gene3D" id="1.10.8.60">
    <property type="match status" value="1"/>
</dbReference>
<accession>A0A146KBN1</accession>
<keyword evidence="6" id="KW-0378">Hydrolase</keyword>
<feature type="non-terminal residue" evidence="8">
    <location>
        <position position="1"/>
    </location>
</feature>
<evidence type="ECO:0000256" key="2">
    <source>
        <dbReference type="ARBA" id="ARBA00022448"/>
    </source>
</evidence>
<reference evidence="8" key="1">
    <citation type="submission" date="2015-07" db="EMBL/GenBank/DDBJ databases">
        <title>Adaptation to a free-living lifestyle via gene acquisitions in the diplomonad Trepomonas sp. PC1.</title>
        <authorList>
            <person name="Xu F."/>
            <person name="Jerlstrom-Hultqvist J."/>
            <person name="Kolisko M."/>
            <person name="Simpson A.G.B."/>
            <person name="Roger A.J."/>
            <person name="Svard S.G."/>
            <person name="Andersson J.O."/>
        </authorList>
    </citation>
    <scope>NUCLEOTIDE SEQUENCE</scope>
    <source>
        <strain evidence="8">PC1</strain>
    </source>
</reference>
<feature type="domain" description="AAA+ ATPase" evidence="7">
    <location>
        <begin position="544"/>
        <end position="680"/>
    </location>
</feature>